<feature type="domain" description="LptD C-terminal" evidence="2">
    <location>
        <begin position="283"/>
        <end position="645"/>
    </location>
</feature>
<feature type="chain" id="PRO_5008992954" description="LPS-assembly protein LptD" evidence="1">
    <location>
        <begin position="25"/>
        <end position="719"/>
    </location>
</feature>
<dbReference type="STRING" id="321267.SHM7688_03063"/>
<dbReference type="GO" id="GO:1990351">
    <property type="term" value="C:transporter complex"/>
    <property type="evidence" value="ECO:0007669"/>
    <property type="project" value="TreeGrafter"/>
</dbReference>
<comment type="caution">
    <text evidence="1">Lacks conserved residue(s) required for the propagation of feature annotation.</text>
</comment>
<comment type="function">
    <text evidence="1">Involved in the assembly of lipopolysaccharide (LPS) at the surface of the outer membrane.</text>
</comment>
<organism evidence="3 4">
    <name type="scientific">Shimia marina</name>
    <dbReference type="NCBI Taxonomy" id="321267"/>
    <lineage>
        <taxon>Bacteria</taxon>
        <taxon>Pseudomonadati</taxon>
        <taxon>Pseudomonadota</taxon>
        <taxon>Alphaproteobacteria</taxon>
        <taxon>Rhodobacterales</taxon>
        <taxon>Roseobacteraceae</taxon>
    </lineage>
</organism>
<keyword evidence="1" id="KW-0472">Membrane</keyword>
<dbReference type="PANTHER" id="PTHR30189">
    <property type="entry name" value="LPS-ASSEMBLY PROTEIN"/>
    <property type="match status" value="1"/>
</dbReference>
<name>A0A0P1ESU1_9RHOB</name>
<keyword evidence="1" id="KW-0732">Signal</keyword>
<dbReference type="Proteomes" id="UP000054823">
    <property type="component" value="Unassembled WGS sequence"/>
</dbReference>
<evidence type="ECO:0000259" key="2">
    <source>
        <dbReference type="Pfam" id="PF04453"/>
    </source>
</evidence>
<dbReference type="InterPro" id="IPR007543">
    <property type="entry name" value="LptD_C"/>
</dbReference>
<dbReference type="GO" id="GO:0043165">
    <property type="term" value="P:Gram-negative-bacterium-type cell outer membrane assembly"/>
    <property type="evidence" value="ECO:0007669"/>
    <property type="project" value="UniProtKB-UniRule"/>
</dbReference>
<dbReference type="InterPro" id="IPR050218">
    <property type="entry name" value="LptD"/>
</dbReference>
<proteinExistence type="inferred from homology"/>
<dbReference type="GO" id="GO:0009279">
    <property type="term" value="C:cell outer membrane"/>
    <property type="evidence" value="ECO:0007669"/>
    <property type="project" value="UniProtKB-SubCell"/>
</dbReference>
<comment type="subunit">
    <text evidence="1">Component of the lipopolysaccharide transport and assembly complex.</text>
</comment>
<dbReference type="AlphaFoldDB" id="A0A0P1ESU1"/>
<keyword evidence="4" id="KW-1185">Reference proteome</keyword>
<protein>
    <recommendedName>
        <fullName evidence="1">LPS-assembly protein LptD</fullName>
    </recommendedName>
</protein>
<dbReference type="HAMAP" id="MF_01411">
    <property type="entry name" value="LPS_assembly_LptD"/>
    <property type="match status" value="1"/>
</dbReference>
<gene>
    <name evidence="1 3" type="primary">lptD</name>
    <name evidence="3" type="ORF">SHM7688_03063</name>
</gene>
<dbReference type="InterPro" id="IPR020889">
    <property type="entry name" value="LipoPS_assembly_LptD"/>
</dbReference>
<dbReference type="GO" id="GO:0015920">
    <property type="term" value="P:lipopolysaccharide transport"/>
    <property type="evidence" value="ECO:0007669"/>
    <property type="project" value="InterPro"/>
</dbReference>
<dbReference type="OrthoDB" id="9760225at2"/>
<feature type="signal peptide" evidence="1">
    <location>
        <begin position="1"/>
        <end position="24"/>
    </location>
</feature>
<evidence type="ECO:0000313" key="4">
    <source>
        <dbReference type="Proteomes" id="UP000054823"/>
    </source>
</evidence>
<dbReference type="RefSeq" id="WP_058240753.1">
    <property type="nucleotide sequence ID" value="NZ_CYPW01000027.1"/>
</dbReference>
<evidence type="ECO:0000313" key="3">
    <source>
        <dbReference type="EMBL" id="CUH53609.1"/>
    </source>
</evidence>
<comment type="similarity">
    <text evidence="1">Belongs to the LptD family.</text>
</comment>
<keyword evidence="1" id="KW-0998">Cell outer membrane</keyword>
<dbReference type="PANTHER" id="PTHR30189:SF1">
    <property type="entry name" value="LPS-ASSEMBLY PROTEIN LPTD"/>
    <property type="match status" value="1"/>
</dbReference>
<reference evidence="3 4" key="1">
    <citation type="submission" date="2015-09" db="EMBL/GenBank/DDBJ databases">
        <authorList>
            <consortium name="Swine Surveillance"/>
        </authorList>
    </citation>
    <scope>NUCLEOTIDE SEQUENCE [LARGE SCALE GENOMIC DNA]</scope>
    <source>
        <strain evidence="3 4">CECT 7688</strain>
    </source>
</reference>
<sequence length="719" mass="79749" precursor="true">MTNVLSRLLAATALTCALSNQAFAQGTTQSNTTNPPPKKVVLVADTVHISAEGLLVAEGNVEALADGIRLQATQVTYDNQTGQINFEGPIRITQGEDVSIIADAAELDNELRSGLIRSARVVLAGQMQMASAEMKRLDARFNVLNQTTVSSCRVCQTGEPPLWRIRAKRVVHDQQERQIYFDHASLLIRDVPVFYFPHLRMPDPTLDRTQGFLIPTIESTSLLGYGVKVPYFIPLGDTRDLTLTPYLASETRTMEFRYRQGFEKGGIEFNGALSDDTIRPDITRGYVFANGLFDLGRDYKLTFNLRAVSDDSYLSDYDYSDLDRLNSNIKISRANRDESTEFAFHHFKSLRAEEDNDTLPSLVLQAQTERRYFPTSIGGEIRTRVEAHGHQRRSSVDGDAGRDVGRANASLQWLRNWTLRGGLRAGVTGELAFDAYRTLNDSSFSSFDSAITPSIAVDFRYPLAKIAADGATYLLEPVAQIGWTGGNNLDVANDESTRNEFDEGNLLSLSRFTSYDRRERGAQTAVGLNWSRLNTKGWQSHVSLGQIFRSEAQGDFTQTSGLSGTTSDFLIAGQLKNQTGLLLNARGLIDPNGTLDKASARVGWSNSTLWLDASYIWLNEDLQENRDQEISELALDSRYRLARHWTGLLDWRFDAVSGRASEAGLGLEYRNECVKVELSLSRRFSTSSTVQSSTSVGLSVALLGFSVNSNNKSYDRTCG</sequence>
<dbReference type="Pfam" id="PF04453">
    <property type="entry name" value="LptD"/>
    <property type="match status" value="1"/>
</dbReference>
<comment type="subcellular location">
    <subcellularLocation>
        <location evidence="1">Cell outer membrane</location>
    </subcellularLocation>
</comment>
<dbReference type="EMBL" id="CYPW01000027">
    <property type="protein sequence ID" value="CUH53609.1"/>
    <property type="molecule type" value="Genomic_DNA"/>
</dbReference>
<evidence type="ECO:0000256" key="1">
    <source>
        <dbReference type="HAMAP-Rule" id="MF_01411"/>
    </source>
</evidence>
<accession>A0A0P1ESU1</accession>